<protein>
    <submittedName>
        <fullName evidence="2">Uncharacterized protein</fullName>
    </submittedName>
</protein>
<sequence>MGSALAFTTGWVCIVFLGSVFRRYLQHRRLSHLFWSVSLAASAVASFSYCGAVWSSGAAAEVWFRLYYILGAMWMPAWMGLGSLALVLRPRWVWLLASAVTLAGAAGSVLLSQAPIQAQALAALAGQAGTGILAPGAWLGVLIPLNTFGAAAVIGIAAWSAWKTYRRQAPVRFLYGNLWLACGVLVISMAGTSARLGWGDLFWGVMFVGWGITYCGYRLLTPPAHVWVESVPNGAR</sequence>
<feature type="transmembrane region" description="Helical" evidence="1">
    <location>
        <begin position="136"/>
        <end position="162"/>
    </location>
</feature>
<dbReference type="STRING" id="392015.SAMN05421543_101161"/>
<reference evidence="3" key="1">
    <citation type="submission" date="2016-10" db="EMBL/GenBank/DDBJ databases">
        <authorList>
            <person name="Varghese N."/>
        </authorList>
    </citation>
    <scope>NUCLEOTIDE SEQUENCE [LARGE SCALE GENOMIC DNA]</scope>
    <source>
        <strain evidence="3">DSM 17980</strain>
    </source>
</reference>
<dbReference type="EMBL" id="FPBV01000001">
    <property type="protein sequence ID" value="SFU33514.1"/>
    <property type="molecule type" value="Genomic_DNA"/>
</dbReference>
<keyword evidence="1" id="KW-1133">Transmembrane helix</keyword>
<gene>
    <name evidence="2" type="ORF">SAMN05421543_101161</name>
</gene>
<keyword evidence="1" id="KW-0472">Membrane</keyword>
<feature type="transmembrane region" description="Helical" evidence="1">
    <location>
        <begin position="66"/>
        <end position="87"/>
    </location>
</feature>
<keyword evidence="1" id="KW-0812">Transmembrane</keyword>
<proteinExistence type="predicted"/>
<feature type="transmembrane region" description="Helical" evidence="1">
    <location>
        <begin position="6"/>
        <end position="25"/>
    </location>
</feature>
<dbReference type="Proteomes" id="UP000183508">
    <property type="component" value="Unassembled WGS sequence"/>
</dbReference>
<feature type="transmembrane region" description="Helical" evidence="1">
    <location>
        <begin position="201"/>
        <end position="220"/>
    </location>
</feature>
<dbReference type="AlphaFoldDB" id="A0A1I7FBG8"/>
<evidence type="ECO:0000256" key="1">
    <source>
        <dbReference type="SAM" id="Phobius"/>
    </source>
</evidence>
<name>A0A1I7FBG8_9BACL</name>
<accession>A0A1I7FBG8</accession>
<feature type="transmembrane region" description="Helical" evidence="1">
    <location>
        <begin position="174"/>
        <end position="195"/>
    </location>
</feature>
<dbReference type="OrthoDB" id="2374775at2"/>
<feature type="transmembrane region" description="Helical" evidence="1">
    <location>
        <begin position="94"/>
        <end position="116"/>
    </location>
</feature>
<evidence type="ECO:0000313" key="3">
    <source>
        <dbReference type="Proteomes" id="UP000183508"/>
    </source>
</evidence>
<dbReference type="RefSeq" id="WP_074948631.1">
    <property type="nucleotide sequence ID" value="NZ_FPBV01000001.1"/>
</dbReference>
<keyword evidence="3" id="KW-1185">Reference proteome</keyword>
<organism evidence="2 3">
    <name type="scientific">Alicyclobacillus macrosporangiidus</name>
    <dbReference type="NCBI Taxonomy" id="392015"/>
    <lineage>
        <taxon>Bacteria</taxon>
        <taxon>Bacillati</taxon>
        <taxon>Bacillota</taxon>
        <taxon>Bacilli</taxon>
        <taxon>Bacillales</taxon>
        <taxon>Alicyclobacillaceae</taxon>
        <taxon>Alicyclobacillus</taxon>
    </lineage>
</organism>
<feature type="transmembrane region" description="Helical" evidence="1">
    <location>
        <begin position="32"/>
        <end position="54"/>
    </location>
</feature>
<evidence type="ECO:0000313" key="2">
    <source>
        <dbReference type="EMBL" id="SFU33514.1"/>
    </source>
</evidence>